<accession>A0AAE1B3G8</accession>
<sequence length="144" mass="16152">MRNVELQAGRTEAHKSPSSFGCEVVFKVFNDRFLYFFSLPKSHGGREVKNHVLISARLYPLDSNEGAHSRFSTASGQTLFGMKEKRVQGKQSPAEAHRSGTPQVQNSLADVARSPLPWFLARKERFKKNTVTVMNLPSVAFSRV</sequence>
<feature type="region of interest" description="Disordered" evidence="1">
    <location>
        <begin position="84"/>
        <end position="105"/>
    </location>
</feature>
<evidence type="ECO:0000313" key="3">
    <source>
        <dbReference type="Proteomes" id="UP001283361"/>
    </source>
</evidence>
<protein>
    <submittedName>
        <fullName evidence="2">Uncharacterized protein</fullName>
    </submittedName>
</protein>
<gene>
    <name evidence="2" type="ORF">RRG08_017151</name>
</gene>
<evidence type="ECO:0000256" key="1">
    <source>
        <dbReference type="SAM" id="MobiDB-lite"/>
    </source>
</evidence>
<dbReference type="EMBL" id="JAWDGP010000700">
    <property type="protein sequence ID" value="KAK3798236.1"/>
    <property type="molecule type" value="Genomic_DNA"/>
</dbReference>
<dbReference type="AlphaFoldDB" id="A0AAE1B3G8"/>
<keyword evidence="3" id="KW-1185">Reference proteome</keyword>
<evidence type="ECO:0000313" key="2">
    <source>
        <dbReference type="EMBL" id="KAK3798236.1"/>
    </source>
</evidence>
<comment type="caution">
    <text evidence="2">The sequence shown here is derived from an EMBL/GenBank/DDBJ whole genome shotgun (WGS) entry which is preliminary data.</text>
</comment>
<proteinExistence type="predicted"/>
<dbReference type="Proteomes" id="UP001283361">
    <property type="component" value="Unassembled WGS sequence"/>
</dbReference>
<name>A0AAE1B3G8_9GAST</name>
<organism evidence="2 3">
    <name type="scientific">Elysia crispata</name>
    <name type="common">lettuce slug</name>
    <dbReference type="NCBI Taxonomy" id="231223"/>
    <lineage>
        <taxon>Eukaryota</taxon>
        <taxon>Metazoa</taxon>
        <taxon>Spiralia</taxon>
        <taxon>Lophotrochozoa</taxon>
        <taxon>Mollusca</taxon>
        <taxon>Gastropoda</taxon>
        <taxon>Heterobranchia</taxon>
        <taxon>Euthyneura</taxon>
        <taxon>Panpulmonata</taxon>
        <taxon>Sacoglossa</taxon>
        <taxon>Placobranchoidea</taxon>
        <taxon>Plakobranchidae</taxon>
        <taxon>Elysia</taxon>
    </lineage>
</organism>
<reference evidence="2" key="1">
    <citation type="journal article" date="2023" name="G3 (Bethesda)">
        <title>A reference genome for the long-term kleptoplast-retaining sea slug Elysia crispata morphotype clarki.</title>
        <authorList>
            <person name="Eastman K.E."/>
            <person name="Pendleton A.L."/>
            <person name="Shaikh M.A."/>
            <person name="Suttiyut T."/>
            <person name="Ogas R."/>
            <person name="Tomko P."/>
            <person name="Gavelis G."/>
            <person name="Widhalm J.R."/>
            <person name="Wisecaver J.H."/>
        </authorList>
    </citation>
    <scope>NUCLEOTIDE SEQUENCE</scope>
    <source>
        <strain evidence="2">ECLA1</strain>
    </source>
</reference>